<comment type="caution">
    <text evidence="8">The sequence shown here is derived from an EMBL/GenBank/DDBJ whole genome shotgun (WGS) entry which is preliminary data.</text>
</comment>
<dbReference type="Proteomes" id="UP000823862">
    <property type="component" value="Unassembled WGS sequence"/>
</dbReference>
<dbReference type="SUPFAM" id="SSF56349">
    <property type="entry name" value="DNA breaking-rejoining enzymes"/>
    <property type="match status" value="1"/>
</dbReference>
<dbReference type="Pfam" id="PF13102">
    <property type="entry name" value="Phage_int_SAM_5"/>
    <property type="match status" value="1"/>
</dbReference>
<reference evidence="8" key="1">
    <citation type="journal article" date="2021" name="PeerJ">
        <title>Extensive microbial diversity within the chicken gut microbiome revealed by metagenomics and culture.</title>
        <authorList>
            <person name="Gilroy R."/>
            <person name="Ravi A."/>
            <person name="Getino M."/>
            <person name="Pursley I."/>
            <person name="Horton D.L."/>
            <person name="Alikhan N.F."/>
            <person name="Baker D."/>
            <person name="Gharbi K."/>
            <person name="Hall N."/>
            <person name="Watson M."/>
            <person name="Adriaenssens E.M."/>
            <person name="Foster-Nyarko E."/>
            <person name="Jarju S."/>
            <person name="Secka A."/>
            <person name="Antonio M."/>
            <person name="Oren A."/>
            <person name="Chaudhuri R.R."/>
            <person name="La Ragione R."/>
            <person name="Hildebrand F."/>
            <person name="Pallen M.J."/>
        </authorList>
    </citation>
    <scope>NUCLEOTIDE SEQUENCE</scope>
    <source>
        <strain evidence="8">ChiHjej12B11-9795</strain>
    </source>
</reference>
<dbReference type="GO" id="GO:0003677">
    <property type="term" value="F:DNA binding"/>
    <property type="evidence" value="ECO:0007669"/>
    <property type="project" value="UniProtKB-UniRule"/>
</dbReference>
<feature type="domain" description="Tyr recombinase" evidence="6">
    <location>
        <begin position="109"/>
        <end position="293"/>
    </location>
</feature>
<dbReference type="GO" id="GO:0015074">
    <property type="term" value="P:DNA integration"/>
    <property type="evidence" value="ECO:0007669"/>
    <property type="project" value="UniProtKB-KW"/>
</dbReference>
<evidence type="ECO:0000256" key="1">
    <source>
        <dbReference type="ARBA" id="ARBA00008857"/>
    </source>
</evidence>
<dbReference type="EMBL" id="DWZI01000057">
    <property type="protein sequence ID" value="HJA86741.1"/>
    <property type="molecule type" value="Genomic_DNA"/>
</dbReference>
<dbReference type="PROSITE" id="PS51898">
    <property type="entry name" value="TYR_RECOMBINASE"/>
    <property type="match status" value="1"/>
</dbReference>
<keyword evidence="2" id="KW-0229">DNA integration</keyword>
<dbReference type="AlphaFoldDB" id="A0A9D2HYK3"/>
<dbReference type="GO" id="GO:0006310">
    <property type="term" value="P:DNA recombination"/>
    <property type="evidence" value="ECO:0007669"/>
    <property type="project" value="UniProtKB-KW"/>
</dbReference>
<dbReference type="InterPro" id="IPR050090">
    <property type="entry name" value="Tyrosine_recombinase_XerCD"/>
</dbReference>
<feature type="domain" description="Core-binding (CB)" evidence="7">
    <location>
        <begin position="1"/>
        <end position="88"/>
    </location>
</feature>
<evidence type="ECO:0000313" key="9">
    <source>
        <dbReference type="Proteomes" id="UP000823862"/>
    </source>
</evidence>
<dbReference type="Pfam" id="PF00589">
    <property type="entry name" value="Phage_integrase"/>
    <property type="match status" value="1"/>
</dbReference>
<accession>A0A9D2HYK3</accession>
<dbReference type="InterPro" id="IPR002104">
    <property type="entry name" value="Integrase_catalytic"/>
</dbReference>
<evidence type="ECO:0000256" key="4">
    <source>
        <dbReference type="ARBA" id="ARBA00023172"/>
    </source>
</evidence>
<protein>
    <submittedName>
        <fullName evidence="8">Site-specific integrase</fullName>
    </submittedName>
</protein>
<dbReference type="PROSITE" id="PS51900">
    <property type="entry name" value="CB"/>
    <property type="match status" value="1"/>
</dbReference>
<sequence>MSKFRDFSAYMAFCVESLEKEGRFGTAHVYRAVLRRLLDFCGSRPLGFPQLTSGWLRRFQNYLLERRLRWNTISTYMRMLRAVYFRAVDERLAEFRPRLFRDVYTGTRVECKRAVEEVVLRRLCATPQTDSRLENARRLFLLLFMLRGIPFVDIAYLRPCDLQGDVLFYRRRKTGTGLRVRVEREAMALLRGLQSSDSCSPYLFPFVRRVGADGYRQYQNALRTFNRRLKQLAASMGINGGLSSYSARHSWATLANFKHYQLELICNAMGHSSVKVTETYFKPYADEQIDEMNRSLMASILSCTCVGEEGKSLLCAHE</sequence>
<dbReference type="InterPro" id="IPR025269">
    <property type="entry name" value="SAM-like_dom"/>
</dbReference>
<evidence type="ECO:0000259" key="6">
    <source>
        <dbReference type="PROSITE" id="PS51898"/>
    </source>
</evidence>
<evidence type="ECO:0000256" key="5">
    <source>
        <dbReference type="PROSITE-ProRule" id="PRU01248"/>
    </source>
</evidence>
<gene>
    <name evidence="8" type="ORF">H9950_11260</name>
</gene>
<name>A0A9D2HYK3_9BACE</name>
<reference evidence="8" key="2">
    <citation type="submission" date="2021-04" db="EMBL/GenBank/DDBJ databases">
        <authorList>
            <person name="Gilroy R."/>
        </authorList>
    </citation>
    <scope>NUCLEOTIDE SEQUENCE</scope>
    <source>
        <strain evidence="8">ChiHjej12B11-9795</strain>
    </source>
</reference>
<dbReference type="PANTHER" id="PTHR30349">
    <property type="entry name" value="PHAGE INTEGRASE-RELATED"/>
    <property type="match status" value="1"/>
</dbReference>
<keyword evidence="4" id="KW-0233">DNA recombination</keyword>
<dbReference type="InterPro" id="IPR044068">
    <property type="entry name" value="CB"/>
</dbReference>
<evidence type="ECO:0000256" key="2">
    <source>
        <dbReference type="ARBA" id="ARBA00022908"/>
    </source>
</evidence>
<comment type="similarity">
    <text evidence="1">Belongs to the 'phage' integrase family.</text>
</comment>
<dbReference type="PANTHER" id="PTHR30349:SF64">
    <property type="entry name" value="PROPHAGE INTEGRASE INTD-RELATED"/>
    <property type="match status" value="1"/>
</dbReference>
<dbReference type="Gene3D" id="1.10.150.130">
    <property type="match status" value="1"/>
</dbReference>
<dbReference type="InterPro" id="IPR010998">
    <property type="entry name" value="Integrase_recombinase_N"/>
</dbReference>
<organism evidence="8 9">
    <name type="scientific">Candidatus Bacteroides avicola</name>
    <dbReference type="NCBI Taxonomy" id="2838468"/>
    <lineage>
        <taxon>Bacteria</taxon>
        <taxon>Pseudomonadati</taxon>
        <taxon>Bacteroidota</taxon>
        <taxon>Bacteroidia</taxon>
        <taxon>Bacteroidales</taxon>
        <taxon>Bacteroidaceae</taxon>
        <taxon>Bacteroides</taxon>
    </lineage>
</organism>
<evidence type="ECO:0000259" key="7">
    <source>
        <dbReference type="PROSITE" id="PS51900"/>
    </source>
</evidence>
<dbReference type="InterPro" id="IPR013762">
    <property type="entry name" value="Integrase-like_cat_sf"/>
</dbReference>
<evidence type="ECO:0000256" key="3">
    <source>
        <dbReference type="ARBA" id="ARBA00023125"/>
    </source>
</evidence>
<evidence type="ECO:0000313" key="8">
    <source>
        <dbReference type="EMBL" id="HJA86741.1"/>
    </source>
</evidence>
<keyword evidence="3 5" id="KW-0238">DNA-binding</keyword>
<dbReference type="InterPro" id="IPR011010">
    <property type="entry name" value="DNA_brk_join_enz"/>
</dbReference>
<proteinExistence type="inferred from homology"/>
<dbReference type="Gene3D" id="1.10.443.10">
    <property type="entry name" value="Intergrase catalytic core"/>
    <property type="match status" value="1"/>
</dbReference>